<organism evidence="2 3">
    <name type="scientific">Muraenolepis orangiensis</name>
    <name type="common">Patagonian moray cod</name>
    <dbReference type="NCBI Taxonomy" id="630683"/>
    <lineage>
        <taxon>Eukaryota</taxon>
        <taxon>Metazoa</taxon>
        <taxon>Chordata</taxon>
        <taxon>Craniata</taxon>
        <taxon>Vertebrata</taxon>
        <taxon>Euteleostomi</taxon>
        <taxon>Actinopterygii</taxon>
        <taxon>Neopterygii</taxon>
        <taxon>Teleostei</taxon>
        <taxon>Neoteleostei</taxon>
        <taxon>Acanthomorphata</taxon>
        <taxon>Zeiogadaria</taxon>
        <taxon>Gadariae</taxon>
        <taxon>Gadiformes</taxon>
        <taxon>Muraenolepidoidei</taxon>
        <taxon>Muraenolepididae</taxon>
        <taxon>Muraenolepis</taxon>
    </lineage>
</organism>
<proteinExistence type="predicted"/>
<reference evidence="2" key="1">
    <citation type="submission" date="2022-07" db="EMBL/GenBank/DDBJ databases">
        <title>Chromosome-level genome of Muraenolepis orangiensis.</title>
        <authorList>
            <person name="Kim J."/>
        </authorList>
    </citation>
    <scope>NUCLEOTIDE SEQUENCE</scope>
    <source>
        <strain evidence="2">KU_S4_2022</strain>
        <tissue evidence="2">Muscle</tissue>
    </source>
</reference>
<evidence type="ECO:0000256" key="1">
    <source>
        <dbReference type="SAM" id="MobiDB-lite"/>
    </source>
</evidence>
<evidence type="ECO:0000313" key="3">
    <source>
        <dbReference type="Proteomes" id="UP001148018"/>
    </source>
</evidence>
<accession>A0A9Q0IW99</accession>
<dbReference type="OrthoDB" id="9935880at2759"/>
<evidence type="ECO:0000313" key="2">
    <source>
        <dbReference type="EMBL" id="KAJ3611681.1"/>
    </source>
</evidence>
<sequence length="287" mass="30458">MSPCCYLRSLSPSSLNPFGGGSGSGSANTGEGTGLSVTSSSSPGDRPDLQDYTTSRVRMDIAMLRERYRWTRDQTLRNKSRVVVFRRVSEDLTEAVRVITVTQGLDSLWESNNSVPPDLTLLPVDPVTPDPWHVHLDLHRRINGPAAFAVIADALPGDVHSAEARGLDASPEGYPRDEGVGCSLPSTPGGYPVGRWVNGVSGAGPRASFDDSYTLVGSSVAASACGSVADPSDIGEYHKPRDGGYGPACHTFGEHGVLHPAPTPTGLQMKSIKKSETAMKLGMYSLF</sequence>
<feature type="region of interest" description="Disordered" evidence="1">
    <location>
        <begin position="11"/>
        <end position="53"/>
    </location>
</feature>
<gene>
    <name evidence="2" type="ORF">NHX12_021695</name>
</gene>
<protein>
    <submittedName>
        <fullName evidence="2">Uncharacterized protein</fullName>
    </submittedName>
</protein>
<dbReference type="Proteomes" id="UP001148018">
    <property type="component" value="Unassembled WGS sequence"/>
</dbReference>
<comment type="caution">
    <text evidence="2">The sequence shown here is derived from an EMBL/GenBank/DDBJ whole genome shotgun (WGS) entry which is preliminary data.</text>
</comment>
<dbReference type="AlphaFoldDB" id="A0A9Q0IW99"/>
<dbReference type="EMBL" id="JANIIK010000037">
    <property type="protein sequence ID" value="KAJ3611681.1"/>
    <property type="molecule type" value="Genomic_DNA"/>
</dbReference>
<name>A0A9Q0IW99_9TELE</name>
<keyword evidence="3" id="KW-1185">Reference proteome</keyword>